<dbReference type="RefSeq" id="WP_255916283.1">
    <property type="nucleotide sequence ID" value="NZ_JANFQO010000024.1"/>
</dbReference>
<feature type="compositionally biased region" description="Pro residues" evidence="1">
    <location>
        <begin position="382"/>
        <end position="413"/>
    </location>
</feature>
<name>A0ABT1QXN6_9GAMM</name>
<evidence type="ECO:0000313" key="3">
    <source>
        <dbReference type="Proteomes" id="UP001165498"/>
    </source>
</evidence>
<proteinExistence type="predicted"/>
<dbReference type="EMBL" id="JANFQO010000024">
    <property type="protein sequence ID" value="MCQ4167043.1"/>
    <property type="molecule type" value="Genomic_DNA"/>
</dbReference>
<evidence type="ECO:0000313" key="2">
    <source>
        <dbReference type="EMBL" id="MCQ4167043.1"/>
    </source>
</evidence>
<reference evidence="2" key="1">
    <citation type="submission" date="2022-07" db="EMBL/GenBank/DDBJ databases">
        <title>Tahibacter sp., a new gammaproteobacterium isolated from the silt sample collected at pig farm.</title>
        <authorList>
            <person name="Chen H."/>
        </authorList>
    </citation>
    <scope>NUCLEOTIDE SEQUENCE</scope>
    <source>
        <strain evidence="2">P2K</strain>
    </source>
</reference>
<comment type="caution">
    <text evidence="2">The sequence shown here is derived from an EMBL/GenBank/DDBJ whole genome shotgun (WGS) entry which is preliminary data.</text>
</comment>
<dbReference type="Proteomes" id="UP001165498">
    <property type="component" value="Unassembled WGS sequence"/>
</dbReference>
<evidence type="ECO:0000256" key="1">
    <source>
        <dbReference type="SAM" id="MobiDB-lite"/>
    </source>
</evidence>
<feature type="region of interest" description="Disordered" evidence="1">
    <location>
        <begin position="377"/>
        <end position="460"/>
    </location>
</feature>
<organism evidence="2 3">
    <name type="scientific">Tahibacter harae</name>
    <dbReference type="NCBI Taxonomy" id="2963937"/>
    <lineage>
        <taxon>Bacteria</taxon>
        <taxon>Pseudomonadati</taxon>
        <taxon>Pseudomonadota</taxon>
        <taxon>Gammaproteobacteria</taxon>
        <taxon>Lysobacterales</taxon>
        <taxon>Rhodanobacteraceae</taxon>
        <taxon>Tahibacter</taxon>
    </lineage>
</organism>
<protein>
    <submittedName>
        <fullName evidence="2">Uncharacterized protein</fullName>
    </submittedName>
</protein>
<keyword evidence="3" id="KW-1185">Reference proteome</keyword>
<accession>A0ABT1QXN6</accession>
<sequence>MWKLLRNLLLSAVVLAIALKLALWTAAQQQAQWLAASLARWGTLSWSSASGSFNGEIHLGGVRFQPRPGHEIASFSAAELSLRPPGLLWLLRRAITRDDSVPEQLGLRLRDVSLPALERLAMRTDPPWFGPLSLVPFETFACGEPARLGPREYQSMRVQPALPQLELDYRLESAGTELRADARIGNAPFAALRLHLELKPFTLRLLDDAAAREALRIASADVEYQDTGYLDQRNKYCARQTGVDVDTFVERHIAAVQERLKAAHLVPAEGVVEIYRDLQLKGGQIKLLSLPREDIAPAQYDTYDPEEVMRWLNLTARHNNAPPVLFKLFFLAEPVQALAGIDRALVHDPLAEPEPETVVVRPEANPVLATTTGVPAAAAAPPAAPPPVAEPAPAAPAPAEPVAAAPPSPPPESSRPVVERLPAREPAAPAVVTARPSNTRIDPRIAGIPSAPPPPPGSTAALVWQGPRIDRLPETQTTPRERPFSVVAYGGLSALVGSRIVLITNAGKEIDGKIAAVDGDGVTVSVTRETGQARIYVERKRILEIRVPRRG</sequence>
<feature type="compositionally biased region" description="Low complexity" evidence="1">
    <location>
        <begin position="424"/>
        <end position="436"/>
    </location>
</feature>
<gene>
    <name evidence="2" type="ORF">NM961_20195</name>
</gene>